<dbReference type="InterPro" id="IPR023173">
    <property type="entry name" value="NADPH_Cyt_P450_Rdtase_alpha"/>
</dbReference>
<gene>
    <name evidence="11" type="ORF">F503_04465</name>
</gene>
<dbReference type="Gene3D" id="3.40.50.80">
    <property type="entry name" value="Nucleotide-binding domain of ferredoxin-NADP reductase (FNR) module"/>
    <property type="match status" value="1"/>
</dbReference>
<dbReference type="Pfam" id="PF00667">
    <property type="entry name" value="FAD_binding_1"/>
    <property type="match status" value="1"/>
</dbReference>
<dbReference type="GO" id="GO:0003958">
    <property type="term" value="F:NADPH-hemoprotein reductase activity"/>
    <property type="evidence" value="ECO:0007669"/>
    <property type="project" value="TreeGrafter"/>
</dbReference>
<dbReference type="InterPro" id="IPR001433">
    <property type="entry name" value="OxRdtase_FAD/NAD-bd"/>
</dbReference>
<dbReference type="InterPro" id="IPR017927">
    <property type="entry name" value="FAD-bd_FR_type"/>
</dbReference>
<feature type="domain" description="FAD-binding FR-type" evidence="10">
    <location>
        <begin position="304"/>
        <end position="558"/>
    </location>
</feature>
<dbReference type="eggNOG" id="KOG1158">
    <property type="taxonomic scope" value="Eukaryota"/>
</dbReference>
<protein>
    <submittedName>
        <fullName evidence="11">Nadph-cytochrome p450 reductase</fullName>
    </submittedName>
</protein>
<dbReference type="HOGENOM" id="CLU_001570_17_3_1"/>
<dbReference type="PRINTS" id="PR00369">
    <property type="entry name" value="FLAVODOXIN"/>
</dbReference>
<dbReference type="Proteomes" id="UP000016923">
    <property type="component" value="Unassembled WGS sequence"/>
</dbReference>
<comment type="cofactor">
    <cofactor evidence="2">
        <name>FAD</name>
        <dbReference type="ChEBI" id="CHEBI:57692"/>
    </cofactor>
</comment>
<evidence type="ECO:0000313" key="12">
    <source>
        <dbReference type="Proteomes" id="UP000016923"/>
    </source>
</evidence>
<evidence type="ECO:0000256" key="5">
    <source>
        <dbReference type="ARBA" id="ARBA00022827"/>
    </source>
</evidence>
<evidence type="ECO:0000256" key="3">
    <source>
        <dbReference type="ARBA" id="ARBA00022630"/>
    </source>
</evidence>
<evidence type="ECO:0000256" key="2">
    <source>
        <dbReference type="ARBA" id="ARBA00001974"/>
    </source>
</evidence>
<dbReference type="Pfam" id="PF00175">
    <property type="entry name" value="NAD_binding_1"/>
    <property type="match status" value="1"/>
</dbReference>
<dbReference type="Gene3D" id="1.20.990.10">
    <property type="entry name" value="NADPH-cytochrome p450 Reductase, Chain A, domain 3"/>
    <property type="match status" value="1"/>
</dbReference>
<dbReference type="SUPFAM" id="SSF52218">
    <property type="entry name" value="Flavoproteins"/>
    <property type="match status" value="1"/>
</dbReference>
<dbReference type="GO" id="GO:0050660">
    <property type="term" value="F:flavin adenine dinucleotide binding"/>
    <property type="evidence" value="ECO:0007669"/>
    <property type="project" value="TreeGrafter"/>
</dbReference>
<comment type="cofactor">
    <cofactor evidence="1">
        <name>FMN</name>
        <dbReference type="ChEBI" id="CHEBI:58210"/>
    </cofactor>
</comment>
<dbReference type="GO" id="GO:0005829">
    <property type="term" value="C:cytosol"/>
    <property type="evidence" value="ECO:0007669"/>
    <property type="project" value="TreeGrafter"/>
</dbReference>
<organism evidence="11 12">
    <name type="scientific">Ophiostoma piceae (strain UAMH 11346)</name>
    <name type="common">Sap stain fungus</name>
    <dbReference type="NCBI Taxonomy" id="1262450"/>
    <lineage>
        <taxon>Eukaryota</taxon>
        <taxon>Fungi</taxon>
        <taxon>Dikarya</taxon>
        <taxon>Ascomycota</taxon>
        <taxon>Pezizomycotina</taxon>
        <taxon>Sordariomycetes</taxon>
        <taxon>Sordariomycetidae</taxon>
        <taxon>Ophiostomatales</taxon>
        <taxon>Ophiostomataceae</taxon>
        <taxon>Ophiostoma</taxon>
    </lineage>
</organism>
<dbReference type="OrthoDB" id="1856718at2759"/>
<keyword evidence="3" id="KW-0285">Flavoprotein</keyword>
<dbReference type="PRINTS" id="PR00371">
    <property type="entry name" value="FPNCR"/>
</dbReference>
<dbReference type="Gene3D" id="3.40.50.360">
    <property type="match status" value="1"/>
</dbReference>
<keyword evidence="12" id="KW-1185">Reference proteome</keyword>
<proteinExistence type="predicted"/>
<dbReference type="PANTHER" id="PTHR19384:SF108">
    <property type="entry name" value="NADPH--CYTOCHROME P450 REDUCTASE"/>
    <property type="match status" value="1"/>
</dbReference>
<evidence type="ECO:0000256" key="7">
    <source>
        <dbReference type="ARBA" id="ARBA00023002"/>
    </source>
</evidence>
<dbReference type="SUPFAM" id="SSF63380">
    <property type="entry name" value="Riboflavin synthase domain-like"/>
    <property type="match status" value="1"/>
</dbReference>
<keyword evidence="8" id="KW-1133">Transmembrane helix</keyword>
<dbReference type="Pfam" id="PF00258">
    <property type="entry name" value="Flavodoxin_1"/>
    <property type="match status" value="1"/>
</dbReference>
<keyword evidence="8" id="KW-0812">Transmembrane</keyword>
<reference evidence="11 12" key="1">
    <citation type="journal article" date="2013" name="BMC Genomics">
        <title>The genome and transcriptome of the pine saprophyte Ophiostoma piceae, and a comparison with the bark beetle-associated pine pathogen Grosmannia clavigera.</title>
        <authorList>
            <person name="Haridas S."/>
            <person name="Wang Y."/>
            <person name="Lim L."/>
            <person name="Massoumi Alamouti S."/>
            <person name="Jackman S."/>
            <person name="Docking R."/>
            <person name="Robertson G."/>
            <person name="Birol I."/>
            <person name="Bohlmann J."/>
            <person name="Breuil C."/>
        </authorList>
    </citation>
    <scope>NUCLEOTIDE SEQUENCE [LARGE SCALE GENOMIC DNA]</scope>
    <source>
        <strain evidence="11 12">UAMH 11346</strain>
    </source>
</reference>
<dbReference type="InterPro" id="IPR001709">
    <property type="entry name" value="Flavoprot_Pyr_Nucl_cyt_Rdtase"/>
</dbReference>
<feature type="transmembrane region" description="Helical" evidence="8">
    <location>
        <begin position="562"/>
        <end position="581"/>
    </location>
</feature>
<evidence type="ECO:0000259" key="10">
    <source>
        <dbReference type="PROSITE" id="PS51384"/>
    </source>
</evidence>
<evidence type="ECO:0000313" key="11">
    <source>
        <dbReference type="EMBL" id="EPE08878.1"/>
    </source>
</evidence>
<keyword evidence="4" id="KW-0288">FMN</keyword>
<dbReference type="SUPFAM" id="SSF52343">
    <property type="entry name" value="Ferredoxin reductase-like, C-terminal NADP-linked domain"/>
    <property type="match status" value="1"/>
</dbReference>
<dbReference type="OMA" id="CTSITYE"/>
<name>S3CQL2_OPHP1</name>
<keyword evidence="5" id="KW-0274">FAD</keyword>
<dbReference type="InterPro" id="IPR039261">
    <property type="entry name" value="FNR_nucleotide-bd"/>
</dbReference>
<dbReference type="EMBL" id="KE148148">
    <property type="protein sequence ID" value="EPE08878.1"/>
    <property type="molecule type" value="Genomic_DNA"/>
</dbReference>
<dbReference type="PANTHER" id="PTHR19384">
    <property type="entry name" value="NITRIC OXIDE SYNTHASE-RELATED"/>
    <property type="match status" value="1"/>
</dbReference>
<dbReference type="PROSITE" id="PS51384">
    <property type="entry name" value="FAD_FR"/>
    <property type="match status" value="1"/>
</dbReference>
<dbReference type="InterPro" id="IPR017938">
    <property type="entry name" value="Riboflavin_synthase-like_b-brl"/>
</dbReference>
<sequence length="719" mass="79562">MGFSSADAMSSIMNELRSPDARQRLDLLRDAASQIWLNAVPKSHWDIAALLVFSIVVAGLVSKPWDIRDPYEYVFYEIPQQKKAGGGKSKAKASRNIAERLELLNKDAVIFWGSQSGTAQTFAARLERELLSRFSFNTLAADLSDYDAESIANIPATRTAIFIMSTFGEGDPSDNAVDYLGWLKNAGPQSLSNLRYAAFGLGDSNYLHFNNVIIAATQMMDELGATAVLPLGKADAAIEGATEEHFTAWKTELIALLQNTFGLQEKPPVYVPQLEVVDDDSLDIQDLNLGVPVHSDGNKNTKVSPIVELLICSDRELFDQSATSRSCIHMEFDITDLPQVQYKTGDYVSIWPSNPDNEVETLLSVLGMETVRDVPILIKPLDGQAKLLVPTPTTRKALFEHYLEISAPVTQDTLLQLVQLAPGAKARSFLQLLGSDKARFDQFSRQAHVTLGRLLQYAAREEGETCSWSKLPLSFVIEALPVLRPRLYSISSSNVIAPRNPTLTALVVQTPLAEKPDEFLPGLASSYLKSLCQNRQKAHGSERRTVHAAFRKSKFHPPASPAIPIIMIAAGSGIAPFRGFVLERARLAQMKQKVGKTVLFFGCRHPSQDFVYREELEGALATLPDAELAPVFSRLEEINGQPRYVQDLLRARGEELAELILDQGARVYVCGRAAMGREVAAAIREAVTARNPEFQDEAARMQWWDRWRRAGGFSEDVWG</sequence>
<keyword evidence="6" id="KW-0521">NADP</keyword>
<evidence type="ECO:0000256" key="6">
    <source>
        <dbReference type="ARBA" id="ARBA00022857"/>
    </source>
</evidence>
<dbReference type="AlphaFoldDB" id="S3CQL2"/>
<accession>S3CQL2</accession>
<evidence type="ECO:0000256" key="1">
    <source>
        <dbReference type="ARBA" id="ARBA00001917"/>
    </source>
</evidence>
<feature type="domain" description="Flavodoxin-like" evidence="9">
    <location>
        <begin position="108"/>
        <end position="254"/>
    </location>
</feature>
<keyword evidence="7" id="KW-0560">Oxidoreductase</keyword>
<dbReference type="InterPro" id="IPR029039">
    <property type="entry name" value="Flavoprotein-like_sf"/>
</dbReference>
<dbReference type="VEuPathDB" id="FungiDB:F503_04465"/>
<dbReference type="STRING" id="1262450.S3CQL2"/>
<dbReference type="InterPro" id="IPR003097">
    <property type="entry name" value="CysJ-like_FAD-binding"/>
</dbReference>
<dbReference type="PROSITE" id="PS50902">
    <property type="entry name" value="FLAVODOXIN_LIKE"/>
    <property type="match status" value="1"/>
</dbReference>
<evidence type="ECO:0000256" key="8">
    <source>
        <dbReference type="SAM" id="Phobius"/>
    </source>
</evidence>
<dbReference type="InterPro" id="IPR001094">
    <property type="entry name" value="Flavdoxin-like"/>
</dbReference>
<keyword evidence="8" id="KW-0472">Membrane</keyword>
<evidence type="ECO:0000256" key="4">
    <source>
        <dbReference type="ARBA" id="ARBA00022643"/>
    </source>
</evidence>
<dbReference type="GO" id="GO:0010181">
    <property type="term" value="F:FMN binding"/>
    <property type="evidence" value="ECO:0007669"/>
    <property type="project" value="InterPro"/>
</dbReference>
<dbReference type="InterPro" id="IPR008254">
    <property type="entry name" value="Flavodoxin/NO_synth"/>
</dbReference>
<evidence type="ECO:0000259" key="9">
    <source>
        <dbReference type="PROSITE" id="PS50902"/>
    </source>
</evidence>
<dbReference type="Gene3D" id="2.40.30.10">
    <property type="entry name" value="Translation factors"/>
    <property type="match status" value="1"/>
</dbReference>